<evidence type="ECO:0000256" key="3">
    <source>
        <dbReference type="SAM" id="SignalP"/>
    </source>
</evidence>
<reference evidence="4 5" key="1">
    <citation type="submission" date="2024-12" db="EMBL/GenBank/DDBJ databases">
        <authorList>
            <person name="Lee Y."/>
        </authorList>
    </citation>
    <scope>NUCLEOTIDE SEQUENCE [LARGE SCALE GENOMIC DNA]</scope>
    <source>
        <strain evidence="4 5">03SUJ4</strain>
    </source>
</reference>
<dbReference type="Gene3D" id="2.130.10.10">
    <property type="entry name" value="YVTN repeat-like/Quinoprotein amine dehydrogenase"/>
    <property type="match status" value="2"/>
</dbReference>
<sequence length="396" mass="39685">MQPRPIVMRRHTLPFLAALSLLALPGLSGCGSSFFTNTNSSGCGSFFHDSSCDSSGGSGTSANNYAFVVNSQGGSVAGLGISSAGALAALSGSPISISTSQPTAAAVSRNNGFLYVGNASEIFGYSISSTGVLTSLNSGSALVNANVTDMQVSPDGNWLMVLDGSGQGIDLFSINSTTGALTAQQGIGFTLPNSGTIPYHLRINPAGTIVAAAMGVGGQILFNFNTSSGAFSQLSTTPAVDSLTADRGLAWDPTGKYLFLTRTGNSQGLLVESVASNGALTPTTTKIYGTGNTPTSVAVNSAGTYVYVTNQADSTVTGYSIDTNEALTAVPGSPFSSGIGATSIGIDSSGKWVLVAASGGSPDLTLYGFDSTNPGRLYVVSSSATGTGASFVALSH</sequence>
<dbReference type="InterPro" id="IPR050282">
    <property type="entry name" value="Cycloisomerase_2"/>
</dbReference>
<dbReference type="PANTHER" id="PTHR30344:SF1">
    <property type="entry name" value="6-PHOSPHOGLUCONOLACTONASE"/>
    <property type="match status" value="1"/>
</dbReference>
<dbReference type="RefSeq" id="WP_263413577.1">
    <property type="nucleotide sequence ID" value="NZ_BAABBH010000001.1"/>
</dbReference>
<keyword evidence="3" id="KW-0732">Signal</keyword>
<comment type="similarity">
    <text evidence="1">Belongs to the cycloisomerase 2 family.</text>
</comment>
<dbReference type="PANTHER" id="PTHR30344">
    <property type="entry name" value="6-PHOSPHOGLUCONOLACTONASE-RELATED"/>
    <property type="match status" value="1"/>
</dbReference>
<dbReference type="Pfam" id="PF10282">
    <property type="entry name" value="Lactonase"/>
    <property type="match status" value="2"/>
</dbReference>
<keyword evidence="5" id="KW-1185">Reference proteome</keyword>
<keyword evidence="2" id="KW-0313">Glucose metabolism</keyword>
<evidence type="ECO:0000256" key="1">
    <source>
        <dbReference type="ARBA" id="ARBA00005564"/>
    </source>
</evidence>
<protein>
    <submittedName>
        <fullName evidence="4">Lactonase family protein</fullName>
    </submittedName>
</protein>
<dbReference type="EMBL" id="JBJYXY010000001">
    <property type="protein sequence ID" value="MFN2974875.1"/>
    <property type="molecule type" value="Genomic_DNA"/>
</dbReference>
<gene>
    <name evidence="4" type="ORF">ACK2TP_03795</name>
</gene>
<accession>A0ABW9KIU6</accession>
<comment type="caution">
    <text evidence="4">The sequence shown here is derived from an EMBL/GenBank/DDBJ whole genome shotgun (WGS) entry which is preliminary data.</text>
</comment>
<name>A0ABW9KIU6_9BACT</name>
<dbReference type="PROSITE" id="PS51257">
    <property type="entry name" value="PROKAR_LIPOPROTEIN"/>
    <property type="match status" value="1"/>
</dbReference>
<evidence type="ECO:0000313" key="5">
    <source>
        <dbReference type="Proteomes" id="UP001634747"/>
    </source>
</evidence>
<dbReference type="SUPFAM" id="SSF75011">
    <property type="entry name" value="3-carboxy-cis,cis-mucoante lactonizing enzyme"/>
    <property type="match status" value="1"/>
</dbReference>
<keyword evidence="2" id="KW-0119">Carbohydrate metabolism</keyword>
<evidence type="ECO:0000256" key="2">
    <source>
        <dbReference type="ARBA" id="ARBA00022526"/>
    </source>
</evidence>
<dbReference type="Proteomes" id="UP001634747">
    <property type="component" value="Unassembled WGS sequence"/>
</dbReference>
<feature type="signal peptide" evidence="3">
    <location>
        <begin position="1"/>
        <end position="28"/>
    </location>
</feature>
<dbReference type="InterPro" id="IPR019405">
    <property type="entry name" value="Lactonase_7-beta_prop"/>
</dbReference>
<feature type="chain" id="PRO_5045892385" evidence="3">
    <location>
        <begin position="29"/>
        <end position="396"/>
    </location>
</feature>
<organism evidence="4 5">
    <name type="scientific">Terriglobus aquaticus</name>
    <dbReference type="NCBI Taxonomy" id="940139"/>
    <lineage>
        <taxon>Bacteria</taxon>
        <taxon>Pseudomonadati</taxon>
        <taxon>Acidobacteriota</taxon>
        <taxon>Terriglobia</taxon>
        <taxon>Terriglobales</taxon>
        <taxon>Acidobacteriaceae</taxon>
        <taxon>Terriglobus</taxon>
    </lineage>
</organism>
<dbReference type="InterPro" id="IPR015943">
    <property type="entry name" value="WD40/YVTN_repeat-like_dom_sf"/>
</dbReference>
<evidence type="ECO:0000313" key="4">
    <source>
        <dbReference type="EMBL" id="MFN2974875.1"/>
    </source>
</evidence>
<proteinExistence type="inferred from homology"/>